<keyword evidence="1" id="KW-0812">Transmembrane</keyword>
<protein>
    <recommendedName>
        <fullName evidence="4">DUF4179 domain-containing protein</fullName>
    </recommendedName>
</protein>
<evidence type="ECO:0000256" key="1">
    <source>
        <dbReference type="SAM" id="Phobius"/>
    </source>
</evidence>
<comment type="caution">
    <text evidence="2">The sequence shown here is derived from an EMBL/GenBank/DDBJ whole genome shotgun (WGS) entry which is preliminary data.</text>
</comment>
<name>A0A1L8RF96_9ENTE</name>
<sequence length="346" mass="38629">MADWMKEEQEIPAGVRSRLDETYKEILSDTPIVKRKRGRVTKGLLLAAISMLSLAAVLTFTDVGQALSSFLGFTQFTSEKVQESGFVSKQAATAEEEHTKVSLNEIYNDQNEIGVSLTVDLEADSPLLDESLDNYSFSMAVQDKQNNFIYDLNSGLRENGEAVLSTGTGRLEVSKNEEKHQLNILFKMENDSGKNVDLNDGKVTVTSISAFEEAGEPGFHTKDELNTADISGKWVLPITNKEFVSFKPVYFKPKDKTYKDAIVAEASPTTLVVKIKNSEIEKIRGTGDPMDVTIIDESKRYPRKEGFETEINGEKIQQYNFGYGGYDSESELTFSLRGNTYILEKE</sequence>
<dbReference type="EMBL" id="JXKH01000004">
    <property type="protein sequence ID" value="OJG18403.1"/>
    <property type="molecule type" value="Genomic_DNA"/>
</dbReference>
<feature type="transmembrane region" description="Helical" evidence="1">
    <location>
        <begin position="43"/>
        <end position="61"/>
    </location>
</feature>
<gene>
    <name evidence="2" type="ORF">RU97_GL001800</name>
</gene>
<keyword evidence="3" id="KW-1185">Reference proteome</keyword>
<proteinExistence type="predicted"/>
<accession>A0A1L8RF96</accession>
<evidence type="ECO:0000313" key="2">
    <source>
        <dbReference type="EMBL" id="OJG18403.1"/>
    </source>
</evidence>
<organism evidence="2 3">
    <name type="scientific">Enterococcus canis</name>
    <dbReference type="NCBI Taxonomy" id="214095"/>
    <lineage>
        <taxon>Bacteria</taxon>
        <taxon>Bacillati</taxon>
        <taxon>Bacillota</taxon>
        <taxon>Bacilli</taxon>
        <taxon>Lactobacillales</taxon>
        <taxon>Enterococcaceae</taxon>
        <taxon>Enterococcus</taxon>
    </lineage>
</organism>
<keyword evidence="1" id="KW-0472">Membrane</keyword>
<reference evidence="2 3" key="1">
    <citation type="submission" date="2014-12" db="EMBL/GenBank/DDBJ databases">
        <title>Draft genome sequences of 29 type strains of Enterococci.</title>
        <authorList>
            <person name="Zhong Z."/>
            <person name="Sun Z."/>
            <person name="Liu W."/>
            <person name="Zhang W."/>
            <person name="Zhang H."/>
        </authorList>
    </citation>
    <scope>NUCLEOTIDE SEQUENCE [LARGE SCALE GENOMIC DNA]</scope>
    <source>
        <strain evidence="2 3">DSM 17029</strain>
    </source>
</reference>
<dbReference type="Proteomes" id="UP000181884">
    <property type="component" value="Unassembled WGS sequence"/>
</dbReference>
<keyword evidence="1" id="KW-1133">Transmembrane helix</keyword>
<dbReference type="AlphaFoldDB" id="A0A1L8RF96"/>
<evidence type="ECO:0000313" key="3">
    <source>
        <dbReference type="Proteomes" id="UP000181884"/>
    </source>
</evidence>
<evidence type="ECO:0008006" key="4">
    <source>
        <dbReference type="Google" id="ProtNLM"/>
    </source>
</evidence>